<dbReference type="FunFam" id="3.20.20.80:FF:000118">
    <property type="entry name" value="Probable bifunctional chitinase/lysozyme"/>
    <property type="match status" value="1"/>
</dbReference>
<gene>
    <name evidence="11" type="ORF">AN218_19055</name>
</gene>
<evidence type="ECO:0000256" key="10">
    <source>
        <dbReference type="SAM" id="SignalP"/>
    </source>
</evidence>
<dbReference type="EC" id="3.2.1.14" evidence="2"/>
<evidence type="ECO:0000256" key="1">
    <source>
        <dbReference type="ARBA" id="ARBA00000822"/>
    </source>
</evidence>
<dbReference type="InterPro" id="IPR017853">
    <property type="entry name" value="GH"/>
</dbReference>
<evidence type="ECO:0000256" key="3">
    <source>
        <dbReference type="ARBA" id="ARBA00022669"/>
    </source>
</evidence>
<keyword evidence="4 10" id="KW-0732">Signal</keyword>
<organism evidence="11 12">
    <name type="scientific">Streptomyces nanshensis</name>
    <dbReference type="NCBI Taxonomy" id="518642"/>
    <lineage>
        <taxon>Bacteria</taxon>
        <taxon>Bacillati</taxon>
        <taxon>Actinomycetota</taxon>
        <taxon>Actinomycetes</taxon>
        <taxon>Kitasatosporales</taxon>
        <taxon>Streptomycetaceae</taxon>
        <taxon>Streptomyces</taxon>
    </lineage>
</organism>
<keyword evidence="6" id="KW-0146">Chitin degradation</keyword>
<dbReference type="CDD" id="cd06543">
    <property type="entry name" value="GH18_PF-ChiA-like"/>
    <property type="match status" value="1"/>
</dbReference>
<dbReference type="AlphaFoldDB" id="A0A1E7L1M4"/>
<evidence type="ECO:0000256" key="6">
    <source>
        <dbReference type="ARBA" id="ARBA00023024"/>
    </source>
</evidence>
<reference evidence="11 12" key="1">
    <citation type="journal article" date="2016" name="Front. Microbiol.">
        <title>Comparative Genomics Analysis of Streptomyces Species Reveals Their Adaptation to the Marine Environment and Their Diversity at the Genomic Level.</title>
        <authorList>
            <person name="Tian X."/>
            <person name="Zhang Z."/>
            <person name="Yang T."/>
            <person name="Chen M."/>
            <person name="Li J."/>
            <person name="Chen F."/>
            <person name="Yang J."/>
            <person name="Li W."/>
            <person name="Zhang B."/>
            <person name="Zhang Z."/>
            <person name="Wu J."/>
            <person name="Zhang C."/>
            <person name="Long L."/>
            <person name="Xiao J."/>
        </authorList>
    </citation>
    <scope>NUCLEOTIDE SEQUENCE [LARGE SCALE GENOMIC DNA]</scope>
    <source>
        <strain evidence="11 12">SCSIO 10429</strain>
    </source>
</reference>
<dbReference type="PATRIC" id="fig|518642.10.peg.4104"/>
<evidence type="ECO:0000256" key="9">
    <source>
        <dbReference type="ARBA" id="ARBA00023326"/>
    </source>
</evidence>
<protein>
    <recommendedName>
        <fullName evidence="2">chitinase</fullName>
        <ecNumber evidence="2">3.2.1.14</ecNumber>
    </recommendedName>
</protein>
<evidence type="ECO:0000313" key="11">
    <source>
        <dbReference type="EMBL" id="OEV10079.1"/>
    </source>
</evidence>
<proteinExistence type="predicted"/>
<keyword evidence="9" id="KW-0624">Polysaccharide degradation</keyword>
<dbReference type="SUPFAM" id="SSF51445">
    <property type="entry name" value="(Trans)glycosidases"/>
    <property type="match status" value="1"/>
</dbReference>
<evidence type="ECO:0000256" key="7">
    <source>
        <dbReference type="ARBA" id="ARBA00023277"/>
    </source>
</evidence>
<dbReference type="Gene3D" id="3.20.20.80">
    <property type="entry name" value="Glycosidases"/>
    <property type="match status" value="1"/>
</dbReference>
<dbReference type="InterPro" id="IPR052750">
    <property type="entry name" value="GH18_Chitinase"/>
</dbReference>
<keyword evidence="5" id="KW-0378">Hydrolase</keyword>
<dbReference type="PANTHER" id="PTHR42976:SF1">
    <property type="entry name" value="GH18 DOMAIN-CONTAINING PROTEIN-RELATED"/>
    <property type="match status" value="1"/>
</dbReference>
<keyword evidence="7" id="KW-0119">Carbohydrate metabolism</keyword>
<evidence type="ECO:0000256" key="5">
    <source>
        <dbReference type="ARBA" id="ARBA00022801"/>
    </source>
</evidence>
<dbReference type="PANTHER" id="PTHR42976">
    <property type="entry name" value="BIFUNCTIONAL CHITINASE/LYSOZYME-RELATED"/>
    <property type="match status" value="1"/>
</dbReference>
<dbReference type="Proteomes" id="UP000176005">
    <property type="component" value="Unassembled WGS sequence"/>
</dbReference>
<evidence type="ECO:0000256" key="4">
    <source>
        <dbReference type="ARBA" id="ARBA00022729"/>
    </source>
</evidence>
<keyword evidence="8" id="KW-0326">Glycosidase</keyword>
<dbReference type="InterPro" id="IPR006311">
    <property type="entry name" value="TAT_signal"/>
</dbReference>
<keyword evidence="3" id="KW-0147">Chitin-binding</keyword>
<dbReference type="RefSeq" id="WP_070018094.1">
    <property type="nucleotide sequence ID" value="NZ_LJGW01000325.1"/>
</dbReference>
<feature type="chain" id="PRO_5039405755" description="chitinase" evidence="10">
    <location>
        <begin position="35"/>
        <end position="349"/>
    </location>
</feature>
<dbReference type="GO" id="GO:0000272">
    <property type="term" value="P:polysaccharide catabolic process"/>
    <property type="evidence" value="ECO:0007669"/>
    <property type="project" value="UniProtKB-KW"/>
</dbReference>
<dbReference type="GO" id="GO:0008843">
    <property type="term" value="F:endochitinase activity"/>
    <property type="evidence" value="ECO:0007669"/>
    <property type="project" value="UniProtKB-EC"/>
</dbReference>
<dbReference type="GO" id="GO:0006032">
    <property type="term" value="P:chitin catabolic process"/>
    <property type="evidence" value="ECO:0007669"/>
    <property type="project" value="UniProtKB-KW"/>
</dbReference>
<feature type="signal peptide" evidence="10">
    <location>
        <begin position="1"/>
        <end position="34"/>
    </location>
</feature>
<comment type="catalytic activity">
    <reaction evidence="1">
        <text>Random endo-hydrolysis of N-acetyl-beta-D-glucosaminide (1-&gt;4)-beta-linkages in chitin and chitodextrins.</text>
        <dbReference type="EC" id="3.2.1.14"/>
    </reaction>
</comment>
<evidence type="ECO:0000313" key="12">
    <source>
        <dbReference type="Proteomes" id="UP000176005"/>
    </source>
</evidence>
<evidence type="ECO:0000256" key="8">
    <source>
        <dbReference type="ARBA" id="ARBA00023295"/>
    </source>
</evidence>
<evidence type="ECO:0000256" key="2">
    <source>
        <dbReference type="ARBA" id="ARBA00012729"/>
    </source>
</evidence>
<keyword evidence="12" id="KW-1185">Reference proteome</keyword>
<sequence>MTNTPAAQPPRTSRKVKLGAAVAAAATVAGAAFAFAGNASAGEEHQGGSQAKAAGGGFAPYVDTSLEPSFDLLKSSEKTGVKEYNLAFITSGGECTPKWGGVQDLGENAVGKQIEDFRAKGGDVRVSFGGANGSELGLACNSADELAAAYGKVIEAFALKKVDFDIEGSALPDTEANTRRAEAIAQLQKKHKDLDVSFTLPVLPEGLTQDGTGLLENAKKNGVKVSAVNIMAMDYGPSYNGDMGKYAIDAATATQKQVKSALGIDDDAKAWQTVAVTPMIGVNDVNVEVFKTDDAAEVKKFADEKKLGWLSMWSATRDKACPGGSKDQADPTCSSIEQEADAFAKGFTG</sequence>
<dbReference type="EMBL" id="LJGW01000325">
    <property type="protein sequence ID" value="OEV10079.1"/>
    <property type="molecule type" value="Genomic_DNA"/>
</dbReference>
<dbReference type="PROSITE" id="PS51318">
    <property type="entry name" value="TAT"/>
    <property type="match status" value="1"/>
</dbReference>
<name>A0A1E7L1M4_9ACTN</name>
<accession>A0A1E7L1M4</accession>
<dbReference type="GO" id="GO:0008061">
    <property type="term" value="F:chitin binding"/>
    <property type="evidence" value="ECO:0007669"/>
    <property type="project" value="UniProtKB-KW"/>
</dbReference>
<comment type="caution">
    <text evidence="11">The sequence shown here is derived from an EMBL/GenBank/DDBJ whole genome shotgun (WGS) entry which is preliminary data.</text>
</comment>